<feature type="region of interest" description="Disordered" evidence="10">
    <location>
        <begin position="380"/>
        <end position="401"/>
    </location>
</feature>
<dbReference type="EMBL" id="FN649730">
    <property type="protein sequence ID" value="CBJ31076.1"/>
    <property type="molecule type" value="Genomic_DNA"/>
</dbReference>
<keyword evidence="12" id="KW-0675">Receptor</keyword>
<keyword evidence="7" id="KW-0496">Mitochondrion</keyword>
<evidence type="ECO:0000256" key="9">
    <source>
        <dbReference type="ARBA" id="ARBA00038030"/>
    </source>
</evidence>
<accession>D7FSD5</accession>
<evidence type="ECO:0000256" key="11">
    <source>
        <dbReference type="SAM" id="Phobius"/>
    </source>
</evidence>
<dbReference type="AlphaFoldDB" id="D7FSD5"/>
<feature type="compositionally biased region" description="Polar residues" evidence="10">
    <location>
        <begin position="78"/>
        <end position="92"/>
    </location>
</feature>
<keyword evidence="13" id="KW-1185">Reference proteome</keyword>
<dbReference type="GO" id="GO:0008320">
    <property type="term" value="F:protein transmembrane transporter activity"/>
    <property type="evidence" value="ECO:0007669"/>
    <property type="project" value="TreeGrafter"/>
</dbReference>
<evidence type="ECO:0000256" key="10">
    <source>
        <dbReference type="SAM" id="MobiDB-lite"/>
    </source>
</evidence>
<dbReference type="OrthoDB" id="2942533at2759"/>
<proteinExistence type="inferred from homology"/>
<evidence type="ECO:0000256" key="6">
    <source>
        <dbReference type="ARBA" id="ARBA00022989"/>
    </source>
</evidence>
<evidence type="ECO:0000256" key="1">
    <source>
        <dbReference type="ARBA" id="ARBA00004572"/>
    </source>
</evidence>
<evidence type="ECO:0000256" key="5">
    <source>
        <dbReference type="ARBA" id="ARBA00022803"/>
    </source>
</evidence>
<name>D7FSD5_ECTSI</name>
<evidence type="ECO:0000256" key="7">
    <source>
        <dbReference type="ARBA" id="ARBA00023128"/>
    </source>
</evidence>
<comment type="subcellular location">
    <subcellularLocation>
        <location evidence="1">Mitochondrion outer membrane</location>
        <topology evidence="1">Single-pass membrane protein</topology>
    </subcellularLocation>
</comment>
<dbReference type="Gene3D" id="1.25.40.10">
    <property type="entry name" value="Tetratricopeptide repeat domain"/>
    <property type="match status" value="2"/>
</dbReference>
<keyword evidence="8 11" id="KW-0472">Membrane</keyword>
<keyword evidence="4" id="KW-1000">Mitochondrion outer membrane</keyword>
<dbReference type="InterPro" id="IPR019734">
    <property type="entry name" value="TPR_rpt"/>
</dbReference>
<dbReference type="EMBL" id="FN648412">
    <property type="protein sequence ID" value="CBJ31076.1"/>
    <property type="molecule type" value="Genomic_DNA"/>
</dbReference>
<feature type="compositionally biased region" description="Low complexity" evidence="10">
    <location>
        <begin position="133"/>
        <end position="144"/>
    </location>
</feature>
<dbReference type="InterPro" id="IPR011990">
    <property type="entry name" value="TPR-like_helical_dom_sf"/>
</dbReference>
<feature type="region of interest" description="Disordered" evidence="10">
    <location>
        <begin position="78"/>
        <end position="144"/>
    </location>
</feature>
<evidence type="ECO:0000256" key="3">
    <source>
        <dbReference type="ARBA" id="ARBA00022737"/>
    </source>
</evidence>
<evidence type="ECO:0000313" key="13">
    <source>
        <dbReference type="Proteomes" id="UP000002630"/>
    </source>
</evidence>
<organism evidence="12 13">
    <name type="scientific">Ectocarpus siliculosus</name>
    <name type="common">Brown alga</name>
    <name type="synonym">Conferva siliculosa</name>
    <dbReference type="NCBI Taxonomy" id="2880"/>
    <lineage>
        <taxon>Eukaryota</taxon>
        <taxon>Sar</taxon>
        <taxon>Stramenopiles</taxon>
        <taxon>Ochrophyta</taxon>
        <taxon>PX clade</taxon>
        <taxon>Phaeophyceae</taxon>
        <taxon>Ectocarpales</taxon>
        <taxon>Ectocarpaceae</taxon>
        <taxon>Ectocarpus</taxon>
    </lineage>
</organism>
<evidence type="ECO:0000256" key="8">
    <source>
        <dbReference type="ARBA" id="ARBA00023136"/>
    </source>
</evidence>
<keyword evidence="2 11" id="KW-0812">Transmembrane</keyword>
<dbReference type="STRING" id="2880.D7FSD5"/>
<dbReference type="GO" id="GO:0030943">
    <property type="term" value="F:mitochondrion targeting sequence binding"/>
    <property type="evidence" value="ECO:0007669"/>
    <property type="project" value="TreeGrafter"/>
</dbReference>
<keyword evidence="5" id="KW-0802">TPR repeat</keyword>
<protein>
    <submittedName>
        <fullName evidence="12">Mitochondrial import receptor, Tom70 homolog</fullName>
    </submittedName>
</protein>
<dbReference type="GO" id="GO:0030150">
    <property type="term" value="P:protein import into mitochondrial matrix"/>
    <property type="evidence" value="ECO:0007669"/>
    <property type="project" value="TreeGrafter"/>
</dbReference>
<dbReference type="PANTHER" id="PTHR46208">
    <property type="entry name" value="MITOCHONDRIAL IMPORT RECEPTOR SUBUNIT TOM70"/>
    <property type="match status" value="1"/>
</dbReference>
<dbReference type="PANTHER" id="PTHR46208:SF1">
    <property type="entry name" value="MITOCHONDRIAL IMPORT RECEPTOR SUBUNIT TOM70"/>
    <property type="match status" value="1"/>
</dbReference>
<evidence type="ECO:0000256" key="2">
    <source>
        <dbReference type="ARBA" id="ARBA00022692"/>
    </source>
</evidence>
<dbReference type="SMART" id="SM00028">
    <property type="entry name" value="TPR"/>
    <property type="match status" value="5"/>
</dbReference>
<dbReference type="InParanoid" id="D7FSD5"/>
<feature type="compositionally biased region" description="Basic and acidic residues" evidence="10">
    <location>
        <begin position="380"/>
        <end position="391"/>
    </location>
</feature>
<reference evidence="12 13" key="1">
    <citation type="journal article" date="2010" name="Nature">
        <title>The Ectocarpus genome and the independent evolution of multicellularity in brown algae.</title>
        <authorList>
            <person name="Cock J.M."/>
            <person name="Sterck L."/>
            <person name="Rouze P."/>
            <person name="Scornet D."/>
            <person name="Allen A.E."/>
            <person name="Amoutzias G."/>
            <person name="Anthouard V."/>
            <person name="Artiguenave F."/>
            <person name="Aury J.M."/>
            <person name="Badger J.H."/>
            <person name="Beszteri B."/>
            <person name="Billiau K."/>
            <person name="Bonnet E."/>
            <person name="Bothwell J.H."/>
            <person name="Bowler C."/>
            <person name="Boyen C."/>
            <person name="Brownlee C."/>
            <person name="Carrano C.J."/>
            <person name="Charrier B."/>
            <person name="Cho G.Y."/>
            <person name="Coelho S.M."/>
            <person name="Collen J."/>
            <person name="Corre E."/>
            <person name="Da Silva C."/>
            <person name="Delage L."/>
            <person name="Delaroque N."/>
            <person name="Dittami S.M."/>
            <person name="Doulbeau S."/>
            <person name="Elias M."/>
            <person name="Farnham G."/>
            <person name="Gachon C.M."/>
            <person name="Gschloessl B."/>
            <person name="Heesch S."/>
            <person name="Jabbari K."/>
            <person name="Jubin C."/>
            <person name="Kawai H."/>
            <person name="Kimura K."/>
            <person name="Kloareg B."/>
            <person name="Kupper F.C."/>
            <person name="Lang D."/>
            <person name="Le Bail A."/>
            <person name="Leblanc C."/>
            <person name="Lerouge P."/>
            <person name="Lohr M."/>
            <person name="Lopez P.J."/>
            <person name="Martens C."/>
            <person name="Maumus F."/>
            <person name="Michel G."/>
            <person name="Miranda-Saavedra D."/>
            <person name="Morales J."/>
            <person name="Moreau H."/>
            <person name="Motomura T."/>
            <person name="Nagasato C."/>
            <person name="Napoli C.A."/>
            <person name="Nelson D.R."/>
            <person name="Nyvall-Collen P."/>
            <person name="Peters A.F."/>
            <person name="Pommier C."/>
            <person name="Potin P."/>
            <person name="Poulain J."/>
            <person name="Quesneville H."/>
            <person name="Read B."/>
            <person name="Rensing S.A."/>
            <person name="Ritter A."/>
            <person name="Rousvoal S."/>
            <person name="Samanta M."/>
            <person name="Samson G."/>
            <person name="Schroeder D.C."/>
            <person name="Segurens B."/>
            <person name="Strittmatter M."/>
            <person name="Tonon T."/>
            <person name="Tregear J.W."/>
            <person name="Valentin K."/>
            <person name="von Dassow P."/>
            <person name="Yamagishi T."/>
            <person name="Van de Peer Y."/>
            <person name="Wincker P."/>
        </authorList>
    </citation>
    <scope>NUCLEOTIDE SEQUENCE [LARGE SCALE GENOMIC DNA]</scope>
    <source>
        <strain evidence="13">Ec32 / CCAP1310/4</strain>
    </source>
</reference>
<dbReference type="Proteomes" id="UP000002630">
    <property type="component" value="Linkage Group LG05"/>
</dbReference>
<keyword evidence="6 11" id="KW-1133">Transmembrane helix</keyword>
<dbReference type="eggNOG" id="KOG0547">
    <property type="taxonomic scope" value="Eukaryota"/>
</dbReference>
<gene>
    <name evidence="12" type="primary">Tom70</name>
    <name evidence="12" type="ORF">Esi_0232_0002</name>
</gene>
<dbReference type="SUPFAM" id="SSF48452">
    <property type="entry name" value="TPR-like"/>
    <property type="match status" value="2"/>
</dbReference>
<sequence>MGQGIKVCSSQGPSIPLLPARRVQKHHLRTPGPRREGRGRWRMDQSKLAVLGTVGLVATAAVCCAIVFSGRFSFAGSSTGKPFASSPGTTADAQGVAASNKVIDDEDDKDKLTGGVSTEKGTGKGDSGGGDGSRAAPGSGGASVPAAEAAAARGVAVGQGKAEDGEALIVRFNRANSKAKKLFTGQRYALAAEQYGIALELCDELPNHDNKRTALHNNRGAAYEKDGQYALALADCSMCLSREVGHKFARVRKSRVLEAMGKHEEALSEVCAHLLLERDRVQAKAALNPSEPLTPPAPPANLEGLLQKVASKRADAILLEREQTAEKQEAAAAGGAGTGTEKLKPLVKQVVMELLRSFGSFAQLERRYKGMEETAITRELKDAEKAGKEGDGSASATTTSASRVSSLLDRGLLRMVKRNYDGAREDIFEAAELLSTLTEADPSEAGADEVPPHVKASVWEWQGTFLQLSGKLDEAMEAYRRCGEEMEAEGEEYPADVLIKMAWVCMDKEDMDAAKDLFARAGEAHPEYGSSFAHRARLDSEKDGAEQVRSFLRKAIELNSEDAFAWEQLCRIHVQAGDIPKATSTIEEGLEFVPNSDALLTLKAELKYSMAMKAGDASSCAAILEVFDAAIRANPSSPVLYLNKASCLLQMMSDVGGAMELLEKGVSVDPTSVNALVQLANLKIMVAREMAEAEAATALLDKAVALCTTKEELMETLSVRVATEGRIKGALLLGRTTLG</sequence>
<dbReference type="GO" id="GO:0045039">
    <property type="term" value="P:protein insertion into mitochondrial inner membrane"/>
    <property type="evidence" value="ECO:0007669"/>
    <property type="project" value="TreeGrafter"/>
</dbReference>
<dbReference type="GO" id="GO:0005741">
    <property type="term" value="C:mitochondrial outer membrane"/>
    <property type="evidence" value="ECO:0007669"/>
    <property type="project" value="UniProtKB-SubCell"/>
</dbReference>
<keyword evidence="3" id="KW-0677">Repeat</keyword>
<comment type="similarity">
    <text evidence="9">Belongs to the Tom70 family.</text>
</comment>
<evidence type="ECO:0000256" key="4">
    <source>
        <dbReference type="ARBA" id="ARBA00022787"/>
    </source>
</evidence>
<evidence type="ECO:0000313" key="12">
    <source>
        <dbReference type="EMBL" id="CBJ31076.1"/>
    </source>
</evidence>
<feature type="transmembrane region" description="Helical" evidence="11">
    <location>
        <begin position="48"/>
        <end position="68"/>
    </location>
</feature>